<proteinExistence type="predicted"/>
<gene>
    <name evidence="1" type="ORF">PXK24_21525</name>
</gene>
<dbReference type="EMBL" id="JARCJK010000035">
    <property type="protein sequence ID" value="MDE4168252.1"/>
    <property type="molecule type" value="Genomic_DNA"/>
</dbReference>
<accession>A0ABD4XFW4</accession>
<evidence type="ECO:0000313" key="2">
    <source>
        <dbReference type="Proteomes" id="UP001218364"/>
    </source>
</evidence>
<organism evidence="1 2">
    <name type="scientific">Phaeobacter gallaeciensis</name>
    <dbReference type="NCBI Taxonomy" id="60890"/>
    <lineage>
        <taxon>Bacteria</taxon>
        <taxon>Pseudomonadati</taxon>
        <taxon>Pseudomonadota</taxon>
        <taxon>Alphaproteobacteria</taxon>
        <taxon>Rhodobacterales</taxon>
        <taxon>Roseobacteraceae</taxon>
        <taxon>Phaeobacter</taxon>
    </lineage>
</organism>
<name>A0ABD4XFW4_9RHOB</name>
<protein>
    <recommendedName>
        <fullName evidence="3">Class I SAM-dependent methyltransferase</fullName>
    </recommendedName>
</protein>
<dbReference type="AlphaFoldDB" id="A0ABD4XFW4"/>
<comment type="caution">
    <text evidence="1">The sequence shown here is derived from an EMBL/GenBank/DDBJ whole genome shotgun (WGS) entry which is preliminary data.</text>
</comment>
<dbReference type="RefSeq" id="WP_274840372.1">
    <property type="nucleotide sequence ID" value="NZ_JARCJF010000035.1"/>
</dbReference>
<dbReference type="Proteomes" id="UP001218364">
    <property type="component" value="Unassembled WGS sequence"/>
</dbReference>
<evidence type="ECO:0008006" key="3">
    <source>
        <dbReference type="Google" id="ProtNLM"/>
    </source>
</evidence>
<reference evidence="1 2" key="1">
    <citation type="submission" date="2023-02" db="EMBL/GenBank/DDBJ databases">
        <title>Population genomics of bacteria associated with diatom.</title>
        <authorList>
            <person name="Xie J."/>
            <person name="Wang H."/>
        </authorList>
    </citation>
    <scope>NUCLEOTIDE SEQUENCE [LARGE SCALE GENOMIC DNA]</scope>
    <source>
        <strain evidence="1 2">PT47_8</strain>
    </source>
</reference>
<sequence>MIASAEQELKAFAIENDGARRLFAKANEVSACSLQAGLREAENLVVPVQEVLDKLGVGDRQDVEAALMMLPAIYMIDKEPSSEHLDWLLHTLSPFDRVSAPKSVAVLPDAVRLKRRVTKAETAVKAIVAENTTPVLDDHDLAVSGNPIARSLAEPELTIAERKAKFFDCQKALGQAVMSSLPRDQVFGVTPLVVELGTGLALAQTMQSEAFDLYCIEQNSALGTMAQDFSDDIVVCNLDTLDPERLKNCSILVVNGWSPEIVATCPLQEIVASKVNVVLLDQIDSFTEDGYRSYMSLVLDRMAQLFPGCSYSLRRFQLLGHKPWDLQPQSVLIELEVFQ</sequence>
<evidence type="ECO:0000313" key="1">
    <source>
        <dbReference type="EMBL" id="MDE4168252.1"/>
    </source>
</evidence>